<keyword evidence="2" id="KW-0812">Transmembrane</keyword>
<organism evidence="3">
    <name type="scientific">Barrientosiimonas endolithica</name>
    <dbReference type="NCBI Taxonomy" id="1535208"/>
    <lineage>
        <taxon>Bacteria</taxon>
        <taxon>Bacillati</taxon>
        <taxon>Actinomycetota</taxon>
        <taxon>Actinomycetes</taxon>
        <taxon>Micrococcales</taxon>
        <taxon>Dermacoccaceae</taxon>
        <taxon>Barrientosiimonas</taxon>
    </lineage>
</organism>
<accession>A0ABN6YQ72</accession>
<evidence type="ECO:0000256" key="2">
    <source>
        <dbReference type="SAM" id="Phobius"/>
    </source>
</evidence>
<gene>
    <name evidence="3" type="ORF">GCM10025872_27810</name>
</gene>
<dbReference type="EMBL" id="AP027735">
    <property type="protein sequence ID" value="BDZ59124.1"/>
    <property type="molecule type" value="Genomic_DNA"/>
</dbReference>
<sequence length="120" mass="12683">MSDRTTPLPRATDQAGQTDHTDQTDRLDQADHPDHVPPRSQGAAPPEPQWISGPAPTTTLAGLLALVVAVLAGVRLTTDIDLDWSTALPVAGIALGVIFVLLGVVSLSVRARRAEHRPTD</sequence>
<feature type="transmembrane region" description="Helical" evidence="2">
    <location>
        <begin position="58"/>
        <end position="76"/>
    </location>
</feature>
<keyword evidence="2" id="KW-1133">Transmembrane helix</keyword>
<protein>
    <submittedName>
        <fullName evidence="3">Uncharacterized protein</fullName>
    </submittedName>
</protein>
<evidence type="ECO:0000313" key="3">
    <source>
        <dbReference type="EMBL" id="BDZ59124.1"/>
    </source>
</evidence>
<feature type="compositionally biased region" description="Basic and acidic residues" evidence="1">
    <location>
        <begin position="19"/>
        <end position="37"/>
    </location>
</feature>
<evidence type="ECO:0000256" key="1">
    <source>
        <dbReference type="SAM" id="MobiDB-lite"/>
    </source>
</evidence>
<feature type="transmembrane region" description="Helical" evidence="2">
    <location>
        <begin position="88"/>
        <end position="109"/>
    </location>
</feature>
<reference evidence="3" key="2">
    <citation type="submission" date="2023-02" db="EMBL/GenBank/DDBJ databases">
        <authorList>
            <person name="Sun Q."/>
            <person name="Mori K."/>
        </authorList>
    </citation>
    <scope>NUCLEOTIDE SEQUENCE</scope>
    <source>
        <strain evidence="3">NBRC 110608</strain>
    </source>
</reference>
<feature type="region of interest" description="Disordered" evidence="1">
    <location>
        <begin position="1"/>
        <end position="55"/>
    </location>
</feature>
<reference evidence="3" key="1">
    <citation type="journal article" date="2014" name="Int. J. Syst. Evol. Microbiol.">
        <title>Complete genome of a new Firmicutes species belonging to the dominant human colonic microbiota ('Ruminococcus bicirculans') reveals two chromosomes and a selective capacity to utilize plant glucans.</title>
        <authorList>
            <consortium name="NISC Comparative Sequencing Program"/>
            <person name="Wegmann U."/>
            <person name="Louis P."/>
            <person name="Goesmann A."/>
            <person name="Henrissat B."/>
            <person name="Duncan S.H."/>
            <person name="Flint H.J."/>
        </authorList>
    </citation>
    <scope>NUCLEOTIDE SEQUENCE</scope>
    <source>
        <strain evidence="3">NBRC 110608</strain>
    </source>
</reference>
<proteinExistence type="predicted"/>
<keyword evidence="2" id="KW-0472">Membrane</keyword>
<dbReference type="RefSeq" id="WP_289231298.1">
    <property type="nucleotide sequence ID" value="NZ_AP027735.1"/>
</dbReference>
<name>A0ABN6YQ72_9MICO</name>